<evidence type="ECO:0000313" key="7">
    <source>
        <dbReference type="RefSeq" id="XP_002731493.1"/>
    </source>
</evidence>
<feature type="domain" description="GST C-terminal" evidence="5">
    <location>
        <begin position="83"/>
        <end position="206"/>
    </location>
</feature>
<dbReference type="Pfam" id="PF02798">
    <property type="entry name" value="GST_N"/>
    <property type="match status" value="1"/>
</dbReference>
<name>A0ABM0GJX8_SACKO</name>
<accession>A0ABM0GJX8</accession>
<dbReference type="SUPFAM" id="SSF47616">
    <property type="entry name" value="GST C-terminal domain-like"/>
    <property type="match status" value="1"/>
</dbReference>
<evidence type="ECO:0000256" key="2">
    <source>
        <dbReference type="ARBA" id="ARBA00022679"/>
    </source>
</evidence>
<dbReference type="InterPro" id="IPR036282">
    <property type="entry name" value="Glutathione-S-Trfase_C_sf"/>
</dbReference>
<feature type="domain" description="GST N-terminal" evidence="4">
    <location>
        <begin position="2"/>
        <end position="81"/>
    </location>
</feature>
<keyword evidence="6" id="KW-1185">Reference proteome</keyword>
<dbReference type="CDD" id="cd03192">
    <property type="entry name" value="GST_C_Sigma_like"/>
    <property type="match status" value="1"/>
</dbReference>
<dbReference type="InterPro" id="IPR050213">
    <property type="entry name" value="GST_superfamily"/>
</dbReference>
<proteinExistence type="predicted"/>
<evidence type="ECO:0000259" key="4">
    <source>
        <dbReference type="PROSITE" id="PS50404"/>
    </source>
</evidence>
<dbReference type="SUPFAM" id="SSF52833">
    <property type="entry name" value="Thioredoxin-like"/>
    <property type="match status" value="1"/>
</dbReference>
<evidence type="ECO:0000256" key="3">
    <source>
        <dbReference type="ARBA" id="ARBA00047960"/>
    </source>
</evidence>
<dbReference type="Gene3D" id="3.40.30.10">
    <property type="entry name" value="Glutaredoxin"/>
    <property type="match status" value="1"/>
</dbReference>
<dbReference type="EC" id="2.5.1.18" evidence="1"/>
<dbReference type="SFLD" id="SFLDG00363">
    <property type="entry name" value="AMPS_(cytGST):_Alpha-__Mu-__Pi"/>
    <property type="match status" value="1"/>
</dbReference>
<dbReference type="SFLD" id="SFLDG01205">
    <property type="entry name" value="AMPS.1"/>
    <property type="match status" value="1"/>
</dbReference>
<comment type="catalytic activity">
    <reaction evidence="3">
        <text>RX + glutathione = an S-substituted glutathione + a halide anion + H(+)</text>
        <dbReference type="Rhea" id="RHEA:16437"/>
        <dbReference type="ChEBI" id="CHEBI:15378"/>
        <dbReference type="ChEBI" id="CHEBI:16042"/>
        <dbReference type="ChEBI" id="CHEBI:17792"/>
        <dbReference type="ChEBI" id="CHEBI:57925"/>
        <dbReference type="ChEBI" id="CHEBI:90779"/>
        <dbReference type="EC" id="2.5.1.18"/>
    </reaction>
</comment>
<dbReference type="Proteomes" id="UP000694865">
    <property type="component" value="Unplaced"/>
</dbReference>
<dbReference type="Gene3D" id="1.20.1050.10">
    <property type="match status" value="1"/>
</dbReference>
<dbReference type="InterPro" id="IPR010987">
    <property type="entry name" value="Glutathione-S-Trfase_C-like"/>
</dbReference>
<dbReference type="PANTHER" id="PTHR11571:SF224">
    <property type="entry name" value="HEMATOPOIETIC PROSTAGLANDIN D SYNTHASE"/>
    <property type="match status" value="1"/>
</dbReference>
<dbReference type="CDD" id="cd03039">
    <property type="entry name" value="GST_N_Sigma_like"/>
    <property type="match status" value="1"/>
</dbReference>
<dbReference type="InterPro" id="IPR004046">
    <property type="entry name" value="GST_C"/>
</dbReference>
<dbReference type="PROSITE" id="PS50405">
    <property type="entry name" value="GST_CTER"/>
    <property type="match status" value="1"/>
</dbReference>
<sequence>MPNYKLHYFDIRGRAEPCRLILAAAEVDYEDIRIPIKNWPEEKASGKYPLGQLPCMEVNGVMLAQSRAIARFLANEHGLAGKTSLDKARADIVVDTLGDLSPHMVKMVKEKDATKKAELEKEYASTTLQACYKNLEKLLISNNGGDGFFVGDELTWADLVFMNTTEIPITGHASLDEFPKLKALYERVKAQPKIADWIAKRPETYN</sequence>
<dbReference type="InterPro" id="IPR004045">
    <property type="entry name" value="Glutathione_S-Trfase_N"/>
</dbReference>
<protein>
    <recommendedName>
        <fullName evidence="1">glutathione transferase</fullName>
        <ecNumber evidence="1">2.5.1.18</ecNumber>
    </recommendedName>
</protein>
<organism evidence="6 7">
    <name type="scientific">Saccoglossus kowalevskii</name>
    <name type="common">Acorn worm</name>
    <dbReference type="NCBI Taxonomy" id="10224"/>
    <lineage>
        <taxon>Eukaryota</taxon>
        <taxon>Metazoa</taxon>
        <taxon>Hemichordata</taxon>
        <taxon>Enteropneusta</taxon>
        <taxon>Harrimaniidae</taxon>
        <taxon>Saccoglossus</taxon>
    </lineage>
</organism>
<dbReference type="RefSeq" id="XP_002731493.1">
    <property type="nucleotide sequence ID" value="XM_002731447.2"/>
</dbReference>
<gene>
    <name evidence="7" type="primary">LOC100375606</name>
</gene>
<dbReference type="PANTHER" id="PTHR11571">
    <property type="entry name" value="GLUTATHIONE S-TRANSFERASE"/>
    <property type="match status" value="1"/>
</dbReference>
<dbReference type="InterPro" id="IPR036249">
    <property type="entry name" value="Thioredoxin-like_sf"/>
</dbReference>
<evidence type="ECO:0000313" key="6">
    <source>
        <dbReference type="Proteomes" id="UP000694865"/>
    </source>
</evidence>
<dbReference type="InterPro" id="IPR040079">
    <property type="entry name" value="Glutathione_S-Trfase"/>
</dbReference>
<reference evidence="7" key="1">
    <citation type="submission" date="2025-08" db="UniProtKB">
        <authorList>
            <consortium name="RefSeq"/>
        </authorList>
    </citation>
    <scope>IDENTIFICATION</scope>
    <source>
        <tissue evidence="7">Testes</tissue>
    </source>
</reference>
<dbReference type="PROSITE" id="PS50404">
    <property type="entry name" value="GST_NTER"/>
    <property type="match status" value="1"/>
</dbReference>
<keyword evidence="2" id="KW-0808">Transferase</keyword>
<dbReference type="GeneID" id="100375606"/>
<evidence type="ECO:0000256" key="1">
    <source>
        <dbReference type="ARBA" id="ARBA00012452"/>
    </source>
</evidence>
<dbReference type="SFLD" id="SFLDS00019">
    <property type="entry name" value="Glutathione_Transferase_(cytos"/>
    <property type="match status" value="1"/>
</dbReference>
<dbReference type="Pfam" id="PF14497">
    <property type="entry name" value="GST_C_3"/>
    <property type="match status" value="1"/>
</dbReference>
<evidence type="ECO:0000259" key="5">
    <source>
        <dbReference type="PROSITE" id="PS50405"/>
    </source>
</evidence>